<evidence type="ECO:0000256" key="1">
    <source>
        <dbReference type="ARBA" id="ARBA00004651"/>
    </source>
</evidence>
<keyword evidence="8" id="KW-0804">Transcription</keyword>
<dbReference type="Gene3D" id="1.10.10.60">
    <property type="entry name" value="Homeodomain-like"/>
    <property type="match status" value="2"/>
</dbReference>
<keyword evidence="2" id="KW-1003">Cell membrane</keyword>
<feature type="transmembrane region" description="Helical" evidence="9">
    <location>
        <begin position="1057"/>
        <end position="1080"/>
    </location>
</feature>
<accession>A0ABP8H9U0</accession>
<keyword evidence="12" id="KW-1185">Reference proteome</keyword>
<dbReference type="InterPro" id="IPR009057">
    <property type="entry name" value="Homeodomain-like_sf"/>
</dbReference>
<dbReference type="SUPFAM" id="SSF46689">
    <property type="entry name" value="Homeodomain-like"/>
    <property type="match status" value="1"/>
</dbReference>
<keyword evidence="5" id="KW-0805">Transcription regulation</keyword>
<dbReference type="Pfam" id="PF12704">
    <property type="entry name" value="MacB_PCD"/>
    <property type="match status" value="1"/>
</dbReference>
<feature type="transmembrane region" description="Helical" evidence="9">
    <location>
        <begin position="1101"/>
        <end position="1128"/>
    </location>
</feature>
<keyword evidence="6" id="KW-0238">DNA-binding</keyword>
<dbReference type="InterPro" id="IPR018062">
    <property type="entry name" value="HTH_AraC-typ_CS"/>
</dbReference>
<dbReference type="SMART" id="SM00342">
    <property type="entry name" value="HTH_ARAC"/>
    <property type="match status" value="1"/>
</dbReference>
<dbReference type="InterPro" id="IPR025857">
    <property type="entry name" value="MacB_PCD"/>
</dbReference>
<feature type="transmembrane region" description="Helical" evidence="9">
    <location>
        <begin position="752"/>
        <end position="776"/>
    </location>
</feature>
<feature type="transmembrane region" description="Helical" evidence="9">
    <location>
        <begin position="168"/>
        <end position="187"/>
    </location>
</feature>
<dbReference type="Proteomes" id="UP001500582">
    <property type="component" value="Unassembled WGS sequence"/>
</dbReference>
<feature type="transmembrane region" description="Helical" evidence="9">
    <location>
        <begin position="52"/>
        <end position="70"/>
    </location>
</feature>
<evidence type="ECO:0000256" key="2">
    <source>
        <dbReference type="ARBA" id="ARBA00022475"/>
    </source>
</evidence>
<gene>
    <name evidence="11" type="ORF">GCM10023149_45110</name>
</gene>
<dbReference type="PROSITE" id="PS01124">
    <property type="entry name" value="HTH_ARAC_FAMILY_2"/>
    <property type="match status" value="1"/>
</dbReference>
<dbReference type="EMBL" id="BAABFT010000017">
    <property type="protein sequence ID" value="GAA4336403.1"/>
    <property type="molecule type" value="Genomic_DNA"/>
</dbReference>
<feature type="domain" description="HTH araC/xylS-type" evidence="10">
    <location>
        <begin position="216"/>
        <end position="318"/>
    </location>
</feature>
<sequence>MTETLGIDIGLNTYFPHWGWLPLQFSLATGPLIFFYVLKITRPEYKFRGKDLLHFSPLLLELGAHVLAVKESMKTGGATYNTHTFQQLNLVLQFLAFFSVSIYLCLCFIQIERFYRQLKFNWGDRPRNELQWLRNLLLTFGLVWLLWIPFAAADYFYCHNQPGAHPYYLLHLLLAVVSIGMGAVVFLRPGDNVQADAPLFLKSLIPAELRQKGIWLKNTMKVNRYYQDPELNLSLLAEKLDMSPHELSRIINTALQKSFNDFISEYRVAEVIRKMQDPANDHITLLGIAYDSGFNSKSTFNRIFKEMTGKSPAEYKIELKKEFPTYNMGRNGRFATVVSGNQSTLKWTASKFNYNFMFRNYLKTAFRGFWKHKLFTIINIADLSIGISASVVIYLIVNYDFTFDKFHKDNDRICRVVMDMELSNGQKIHSSGVPGPLAGAIKNQVTGIEATVPIYEFWPHFVYINNKQKRFKDQNGMTFTAQQYFKAFNYVWLAGSRQHALDEPNQVVLTSQQARLYFPALKYKDMIGKTVTYDTLTTTVSGIVQTLTQNTDFAFHGFVSISTITTNKSFAASSHITNWGHIFSGSEVFVKLMPGISAAKVLKQMNTLYKENNPPPRDDRALANNVNLRLQPLDDLHFNADYNIFSFSSPANKTADYGLLAIAGFLLLLACINFVNLTTAQAGQRAKEIGIRKTMGGTRAQLIVQFLSETFLITLFAVVISVLLAPVILNLFSDFILPDIRVDFLHQPEIMLFLLILTVVVTVLSGFYPALMLSGYKPVSVLKKQAQSDSSKTRHAWLRKSLTVSQFVVAQFFIMATVLVSRQIHYVLNKELGFKKDAILVVNAPWKAATLRDNKALLNSFQSIPGVALVGLGSDPPSSDVFNRTRSVYNAGKKEIVTEEIVVKTGDENFIKTYQLKLLAGRNILESDTGKAIIINNTYAKLLGFKHPGDAIGKQLDKFSGRRNISIIGVVADFNQRSLHSPIYPSAISWGSEKYGEMRTLHVSLKPQTADGNEWKTTIARMAKAWKKVYPDDDFDCQFYDETIAQFYEEEQHTSTLLTWATGLSIFISCLGLLGLAIYTTNQRAKEIGIRKVLGATVTQILTLLSTELVWLILLAFILVTPVAWYAMNKWMESFVDHVAISWWVFVISGAGMLVTALFTLSFQTLRAAIANPVKSLRSE</sequence>
<feature type="transmembrane region" description="Helical" evidence="9">
    <location>
        <begin position="797"/>
        <end position="820"/>
    </location>
</feature>
<organism evidence="11 12">
    <name type="scientific">Mucilaginibacter gynuensis</name>
    <dbReference type="NCBI Taxonomy" id="1302236"/>
    <lineage>
        <taxon>Bacteria</taxon>
        <taxon>Pseudomonadati</taxon>
        <taxon>Bacteroidota</taxon>
        <taxon>Sphingobacteriia</taxon>
        <taxon>Sphingobacteriales</taxon>
        <taxon>Sphingobacteriaceae</taxon>
        <taxon>Mucilaginibacter</taxon>
    </lineage>
</organism>
<evidence type="ECO:0000256" key="6">
    <source>
        <dbReference type="ARBA" id="ARBA00023125"/>
    </source>
</evidence>
<reference evidence="12" key="1">
    <citation type="journal article" date="2019" name="Int. J. Syst. Evol. Microbiol.">
        <title>The Global Catalogue of Microorganisms (GCM) 10K type strain sequencing project: providing services to taxonomists for standard genome sequencing and annotation.</title>
        <authorList>
            <consortium name="The Broad Institute Genomics Platform"/>
            <consortium name="The Broad Institute Genome Sequencing Center for Infectious Disease"/>
            <person name="Wu L."/>
            <person name="Ma J."/>
        </authorList>
    </citation>
    <scope>NUCLEOTIDE SEQUENCE [LARGE SCALE GENOMIC DNA]</scope>
    <source>
        <strain evidence="12">JCM 17705</strain>
    </source>
</reference>
<name>A0ABP8H9U0_9SPHI</name>
<dbReference type="PANTHER" id="PTHR30572">
    <property type="entry name" value="MEMBRANE COMPONENT OF TRANSPORTER-RELATED"/>
    <property type="match status" value="1"/>
</dbReference>
<dbReference type="PROSITE" id="PS00041">
    <property type="entry name" value="HTH_ARAC_FAMILY_1"/>
    <property type="match status" value="1"/>
</dbReference>
<dbReference type="InterPro" id="IPR003838">
    <property type="entry name" value="ABC3_permease_C"/>
</dbReference>
<evidence type="ECO:0000256" key="4">
    <source>
        <dbReference type="ARBA" id="ARBA00022989"/>
    </source>
</evidence>
<evidence type="ECO:0000256" key="9">
    <source>
        <dbReference type="SAM" id="Phobius"/>
    </source>
</evidence>
<comment type="caution">
    <text evidence="11">The sequence shown here is derived from an EMBL/GenBank/DDBJ whole genome shotgun (WGS) entry which is preliminary data.</text>
</comment>
<comment type="subcellular location">
    <subcellularLocation>
        <location evidence="1">Cell membrane</location>
        <topology evidence="1">Multi-pass membrane protein</topology>
    </subcellularLocation>
</comment>
<dbReference type="Pfam" id="PF12833">
    <property type="entry name" value="HTH_18"/>
    <property type="match status" value="1"/>
</dbReference>
<feature type="transmembrane region" description="Helical" evidence="9">
    <location>
        <begin position="657"/>
        <end position="677"/>
    </location>
</feature>
<dbReference type="Pfam" id="PF02687">
    <property type="entry name" value="FtsX"/>
    <property type="match status" value="2"/>
</dbReference>
<evidence type="ECO:0000256" key="5">
    <source>
        <dbReference type="ARBA" id="ARBA00023015"/>
    </source>
</evidence>
<dbReference type="InterPro" id="IPR050250">
    <property type="entry name" value="Macrolide_Exporter_MacB"/>
</dbReference>
<feature type="transmembrane region" description="Helical" evidence="9">
    <location>
        <begin position="374"/>
        <end position="397"/>
    </location>
</feature>
<evidence type="ECO:0000256" key="8">
    <source>
        <dbReference type="ARBA" id="ARBA00023163"/>
    </source>
</evidence>
<evidence type="ECO:0000259" key="10">
    <source>
        <dbReference type="PROSITE" id="PS01124"/>
    </source>
</evidence>
<evidence type="ECO:0000256" key="3">
    <source>
        <dbReference type="ARBA" id="ARBA00022692"/>
    </source>
</evidence>
<evidence type="ECO:0000313" key="11">
    <source>
        <dbReference type="EMBL" id="GAA4336403.1"/>
    </source>
</evidence>
<evidence type="ECO:0000256" key="7">
    <source>
        <dbReference type="ARBA" id="ARBA00023136"/>
    </source>
</evidence>
<dbReference type="RefSeq" id="WP_345213457.1">
    <property type="nucleotide sequence ID" value="NZ_BAABFT010000017.1"/>
</dbReference>
<feature type="transmembrane region" description="Helical" evidence="9">
    <location>
        <begin position="90"/>
        <end position="111"/>
    </location>
</feature>
<dbReference type="InterPro" id="IPR018060">
    <property type="entry name" value="HTH_AraC"/>
</dbReference>
<evidence type="ECO:0000313" key="12">
    <source>
        <dbReference type="Proteomes" id="UP001500582"/>
    </source>
</evidence>
<feature type="transmembrane region" description="Helical" evidence="9">
    <location>
        <begin position="132"/>
        <end position="156"/>
    </location>
</feature>
<feature type="transmembrane region" description="Helical" evidence="9">
    <location>
        <begin position="20"/>
        <end position="40"/>
    </location>
</feature>
<keyword evidence="7 9" id="KW-0472">Membrane</keyword>
<keyword evidence="4 9" id="KW-1133">Transmembrane helix</keyword>
<proteinExistence type="predicted"/>
<feature type="transmembrane region" description="Helical" evidence="9">
    <location>
        <begin position="1140"/>
        <end position="1161"/>
    </location>
</feature>
<feature type="transmembrane region" description="Helical" evidence="9">
    <location>
        <begin position="711"/>
        <end position="732"/>
    </location>
</feature>
<protein>
    <recommendedName>
        <fullName evidence="10">HTH araC/xylS-type domain-containing protein</fullName>
    </recommendedName>
</protein>
<keyword evidence="3 9" id="KW-0812">Transmembrane</keyword>
<dbReference type="PANTHER" id="PTHR30572:SF18">
    <property type="entry name" value="ABC-TYPE MACROLIDE FAMILY EXPORT SYSTEM PERMEASE COMPONENT 2"/>
    <property type="match status" value="1"/>
</dbReference>